<evidence type="ECO:0000259" key="2">
    <source>
        <dbReference type="PROSITE" id="PS50943"/>
    </source>
</evidence>
<dbReference type="Pfam" id="PF12844">
    <property type="entry name" value="HTH_19"/>
    <property type="match status" value="1"/>
</dbReference>
<evidence type="ECO:0000313" key="3">
    <source>
        <dbReference type="EMBL" id="AVB76941.1"/>
    </source>
</evidence>
<dbReference type="SUPFAM" id="SSF51182">
    <property type="entry name" value="RmlC-like cupins"/>
    <property type="match status" value="1"/>
</dbReference>
<dbReference type="SMART" id="SM00530">
    <property type="entry name" value="HTH_XRE"/>
    <property type="match status" value="1"/>
</dbReference>
<protein>
    <submittedName>
        <fullName evidence="3">Cupin domain protein</fullName>
    </submittedName>
</protein>
<dbReference type="Pfam" id="PF07883">
    <property type="entry name" value="Cupin_2"/>
    <property type="match status" value="1"/>
</dbReference>
<organism evidence="3 4">
    <name type="scientific">Methanococcus maripaludis</name>
    <name type="common">Methanococcus deltae</name>
    <dbReference type="NCBI Taxonomy" id="39152"/>
    <lineage>
        <taxon>Archaea</taxon>
        <taxon>Methanobacteriati</taxon>
        <taxon>Methanobacteriota</taxon>
        <taxon>Methanomada group</taxon>
        <taxon>Methanococci</taxon>
        <taxon>Methanococcales</taxon>
        <taxon>Methanococcaceae</taxon>
        <taxon>Methanococcus</taxon>
    </lineage>
</organism>
<dbReference type="InterPro" id="IPR014710">
    <property type="entry name" value="RmlC-like_jellyroll"/>
</dbReference>
<dbReference type="CDD" id="cd02209">
    <property type="entry name" value="cupin_XRE_C"/>
    <property type="match status" value="1"/>
</dbReference>
<dbReference type="InterPro" id="IPR013096">
    <property type="entry name" value="Cupin_2"/>
</dbReference>
<dbReference type="Proteomes" id="UP000239462">
    <property type="component" value="Chromosome"/>
</dbReference>
<dbReference type="GO" id="GO:0005829">
    <property type="term" value="C:cytosol"/>
    <property type="evidence" value="ECO:0007669"/>
    <property type="project" value="TreeGrafter"/>
</dbReference>
<dbReference type="EMBL" id="CP026606">
    <property type="protein sequence ID" value="AVB76941.1"/>
    <property type="molecule type" value="Genomic_DNA"/>
</dbReference>
<reference evidence="4" key="1">
    <citation type="journal article" date="2018" name="Genome Announc.">
        <title>Complete Genome Sequence of the Methanococcus maripaludis Type Strain JJ (DSM 2067), a Model for Selenoprotein Synthesis in Archaea.</title>
        <authorList>
            <person name="Poehlein A."/>
            <person name="Heym D."/>
            <person name="Quitzke V."/>
            <person name="Fersch J."/>
            <person name="Daniel R."/>
            <person name="Rother M."/>
        </authorList>
    </citation>
    <scope>NUCLEOTIDE SEQUENCE [LARGE SCALE GENOMIC DNA]</scope>
    <source>
        <strain evidence="4">DSM 2067</strain>
    </source>
</reference>
<dbReference type="InterPro" id="IPR001387">
    <property type="entry name" value="Cro/C1-type_HTH"/>
</dbReference>
<dbReference type="PANTHER" id="PTHR46797">
    <property type="entry name" value="HTH-TYPE TRANSCRIPTIONAL REGULATOR"/>
    <property type="match status" value="1"/>
</dbReference>
<evidence type="ECO:0000313" key="4">
    <source>
        <dbReference type="Proteomes" id="UP000239462"/>
    </source>
</evidence>
<dbReference type="Gene3D" id="2.60.120.10">
    <property type="entry name" value="Jelly Rolls"/>
    <property type="match status" value="1"/>
</dbReference>
<feature type="domain" description="HTH cro/C1-type" evidence="2">
    <location>
        <begin position="30"/>
        <end position="84"/>
    </location>
</feature>
<evidence type="ECO:0000256" key="1">
    <source>
        <dbReference type="ARBA" id="ARBA00023125"/>
    </source>
</evidence>
<dbReference type="InterPro" id="IPR050807">
    <property type="entry name" value="TransReg_Diox_bact_type"/>
</dbReference>
<sequence length="202" mass="23299">MRSEISFNLIMIILTVQTMTEKMKEIAARVRELRELSEISIEEMANHLQISPEIYQHYEEGTCDIPASVLYEIAHKFEVDMGLLLTGEETRMHIFTVTRKGKGVSVERRKQYKYENLAEKFVHKKAEPFIVTVEPRTDGKKPSKNSHPGQEFNYILEGSIKLYIHKNEVILEEGDSIFFDAGYEHAMEALNGKTAKFLAIIM</sequence>
<dbReference type="CDD" id="cd00093">
    <property type="entry name" value="HTH_XRE"/>
    <property type="match status" value="1"/>
</dbReference>
<dbReference type="Gene3D" id="1.10.260.40">
    <property type="entry name" value="lambda repressor-like DNA-binding domains"/>
    <property type="match status" value="1"/>
</dbReference>
<dbReference type="AlphaFoldDB" id="A0A2L1CC40"/>
<gene>
    <name evidence="3" type="ORF">MMJJ_15700</name>
</gene>
<dbReference type="GO" id="GO:0003677">
    <property type="term" value="F:DNA binding"/>
    <property type="evidence" value="ECO:0007669"/>
    <property type="project" value="UniProtKB-KW"/>
</dbReference>
<dbReference type="SUPFAM" id="SSF47413">
    <property type="entry name" value="lambda repressor-like DNA-binding domains"/>
    <property type="match status" value="1"/>
</dbReference>
<proteinExistence type="predicted"/>
<keyword evidence="1" id="KW-0238">DNA-binding</keyword>
<dbReference type="KEGG" id="mmad:MMJJ_15700"/>
<dbReference type="InterPro" id="IPR011051">
    <property type="entry name" value="RmlC_Cupin_sf"/>
</dbReference>
<dbReference type="InterPro" id="IPR010982">
    <property type="entry name" value="Lambda_DNA-bd_dom_sf"/>
</dbReference>
<accession>A0A2L1CC40</accession>
<dbReference type="PANTHER" id="PTHR46797:SF19">
    <property type="entry name" value="BLL2473 PROTEIN"/>
    <property type="match status" value="1"/>
</dbReference>
<dbReference type="PROSITE" id="PS50943">
    <property type="entry name" value="HTH_CROC1"/>
    <property type="match status" value="1"/>
</dbReference>
<name>A0A2L1CC40_METMI</name>
<dbReference type="GO" id="GO:0003700">
    <property type="term" value="F:DNA-binding transcription factor activity"/>
    <property type="evidence" value="ECO:0007669"/>
    <property type="project" value="TreeGrafter"/>
</dbReference>